<organism evidence="2 3">
    <name type="scientific">Gymnopus androsaceus JB14</name>
    <dbReference type="NCBI Taxonomy" id="1447944"/>
    <lineage>
        <taxon>Eukaryota</taxon>
        <taxon>Fungi</taxon>
        <taxon>Dikarya</taxon>
        <taxon>Basidiomycota</taxon>
        <taxon>Agaricomycotina</taxon>
        <taxon>Agaricomycetes</taxon>
        <taxon>Agaricomycetidae</taxon>
        <taxon>Agaricales</taxon>
        <taxon>Marasmiineae</taxon>
        <taxon>Omphalotaceae</taxon>
        <taxon>Gymnopus</taxon>
    </lineage>
</organism>
<sequence>MGVGRYTSVKNAALRGHKRVGGSSSSSKRIKTNHQTHNRVLVADDFEVVHSRDGKIDAHGAPVASQRSPQKGRIKWMGGNSWNAHRDYGNDSLLELGSEVAMDDFPGALITAEATRKKRK</sequence>
<reference evidence="2" key="1">
    <citation type="journal article" date="2019" name="Environ. Microbiol.">
        <title>Fungal ecological strategies reflected in gene transcription - a case study of two litter decomposers.</title>
        <authorList>
            <person name="Barbi F."/>
            <person name="Kohler A."/>
            <person name="Barry K."/>
            <person name="Baskaran P."/>
            <person name="Daum C."/>
            <person name="Fauchery L."/>
            <person name="Ihrmark K."/>
            <person name="Kuo A."/>
            <person name="LaButti K."/>
            <person name="Lipzen A."/>
            <person name="Morin E."/>
            <person name="Grigoriev I.V."/>
            <person name="Henrissat B."/>
            <person name="Lindahl B."/>
            <person name="Martin F."/>
        </authorList>
    </citation>
    <scope>NUCLEOTIDE SEQUENCE</scope>
    <source>
        <strain evidence="2">JB14</strain>
    </source>
</reference>
<keyword evidence="3" id="KW-1185">Reference proteome</keyword>
<dbReference type="EMBL" id="ML769785">
    <property type="protein sequence ID" value="KAE9387704.1"/>
    <property type="molecule type" value="Genomic_DNA"/>
</dbReference>
<dbReference type="OrthoDB" id="3004525at2759"/>
<evidence type="ECO:0000313" key="3">
    <source>
        <dbReference type="Proteomes" id="UP000799118"/>
    </source>
</evidence>
<feature type="region of interest" description="Disordered" evidence="1">
    <location>
        <begin position="1"/>
        <end position="36"/>
    </location>
</feature>
<dbReference type="Proteomes" id="UP000799118">
    <property type="component" value="Unassembled WGS sequence"/>
</dbReference>
<evidence type="ECO:0000256" key="1">
    <source>
        <dbReference type="SAM" id="MobiDB-lite"/>
    </source>
</evidence>
<gene>
    <name evidence="2" type="ORF">BT96DRAFT_1004877</name>
</gene>
<evidence type="ECO:0000313" key="2">
    <source>
        <dbReference type="EMBL" id="KAE9387704.1"/>
    </source>
</evidence>
<proteinExistence type="predicted"/>
<accession>A0A6A4GRA1</accession>
<name>A0A6A4GRA1_9AGAR</name>
<dbReference type="AlphaFoldDB" id="A0A6A4GRA1"/>
<protein>
    <submittedName>
        <fullName evidence="2">Uncharacterized protein</fullName>
    </submittedName>
</protein>